<dbReference type="SUPFAM" id="SSF51690">
    <property type="entry name" value="Nicotinate/Quinolinate PRTase C-terminal domain-like"/>
    <property type="match status" value="1"/>
</dbReference>
<protein>
    <submittedName>
        <fullName evidence="7">Uncharacterized protein</fullName>
    </submittedName>
</protein>
<dbReference type="eggNOG" id="COG0157">
    <property type="taxonomic scope" value="Bacteria"/>
</dbReference>
<dbReference type="OrthoDB" id="9782546at2"/>
<dbReference type="Gene3D" id="3.20.20.70">
    <property type="entry name" value="Aldolase class I"/>
    <property type="match status" value="1"/>
</dbReference>
<comment type="similarity">
    <text evidence="1 4">Belongs to the NadC/ModD family.</text>
</comment>
<gene>
    <name evidence="7" type="ORF">CIN_05650</name>
</gene>
<dbReference type="STRING" id="1088868.CIN_05650"/>
<dbReference type="InterPro" id="IPR022412">
    <property type="entry name" value="Quinolinate_PRibosylTrfase_N"/>
</dbReference>
<evidence type="ECO:0000259" key="5">
    <source>
        <dbReference type="Pfam" id="PF01729"/>
    </source>
</evidence>
<evidence type="ECO:0000256" key="1">
    <source>
        <dbReference type="ARBA" id="ARBA00009400"/>
    </source>
</evidence>
<dbReference type="GO" id="GO:0034213">
    <property type="term" value="P:quinolinate catabolic process"/>
    <property type="evidence" value="ECO:0007669"/>
    <property type="project" value="TreeGrafter"/>
</dbReference>
<feature type="domain" description="Quinolinate phosphoribosyl transferase N-terminal" evidence="6">
    <location>
        <begin position="43"/>
        <end position="124"/>
    </location>
</feature>
<dbReference type="PANTHER" id="PTHR32179">
    <property type="entry name" value="NICOTINATE-NUCLEOTIDE PYROPHOSPHORYLASE [CARBOXYLATING]"/>
    <property type="match status" value="1"/>
</dbReference>
<dbReference type="InterPro" id="IPR037128">
    <property type="entry name" value="Quinolinate_PRibosylTase_N_sf"/>
</dbReference>
<dbReference type="Pfam" id="PF02749">
    <property type="entry name" value="QRPTase_N"/>
    <property type="match status" value="1"/>
</dbReference>
<comment type="caution">
    <text evidence="7">The sequence shown here is derived from an EMBL/GenBank/DDBJ whole genome shotgun (WGS) entry which is preliminary data.</text>
</comment>
<dbReference type="Proteomes" id="UP000005939">
    <property type="component" value="Unassembled WGS sequence"/>
</dbReference>
<dbReference type="GO" id="GO:0005737">
    <property type="term" value="C:cytoplasm"/>
    <property type="evidence" value="ECO:0007669"/>
    <property type="project" value="TreeGrafter"/>
</dbReference>
<proteinExistence type="inferred from homology"/>
<dbReference type="GO" id="GO:0009435">
    <property type="term" value="P:NAD+ biosynthetic process"/>
    <property type="evidence" value="ECO:0007669"/>
    <property type="project" value="InterPro"/>
</dbReference>
<dbReference type="EMBL" id="AGFR01000003">
    <property type="protein sequence ID" value="EHD14633.1"/>
    <property type="molecule type" value="Genomic_DNA"/>
</dbReference>
<feature type="domain" description="Quinolinate phosphoribosyl transferase C-terminal" evidence="5">
    <location>
        <begin position="126"/>
        <end position="273"/>
    </location>
</feature>
<sequence length="294" mass="32767">MFSILKSDLVNPFEPLGETLKQALDDNVHQSLIERQSNNSKTKIFFDPDQQVIANVIADEDCVFCGAPWVDSLIQKVSEEGFIQWHVVEGTMILAGSKVCTLHGKAKDILPNEKIILNFLCLLSSIATDTRAYVDLISDTSTALYYDYVDIPGLALVQDYAVRVGGGHGYSTLGHDDILLLNHHLRMIGGVSAAIEKAFRLYPADFVKIEVASLSELEEAIQMGVKQVRLKDFSLEKIEKALELTQGKVLLEVCGSVYLKNISQIAQMGISRIIADDCDKNKHRVKYSLWYENT</sequence>
<name>G6EYP5_9PROT</name>
<evidence type="ECO:0000256" key="2">
    <source>
        <dbReference type="ARBA" id="ARBA00022676"/>
    </source>
</evidence>
<dbReference type="PIRSF" id="PIRSF006250">
    <property type="entry name" value="NadC_ModD"/>
    <property type="match status" value="1"/>
</dbReference>
<evidence type="ECO:0000313" key="8">
    <source>
        <dbReference type="Proteomes" id="UP000005939"/>
    </source>
</evidence>
<evidence type="ECO:0000313" key="7">
    <source>
        <dbReference type="EMBL" id="EHD14633.1"/>
    </source>
</evidence>
<dbReference type="AlphaFoldDB" id="G6EYP5"/>
<keyword evidence="3 4" id="KW-0808">Transferase</keyword>
<dbReference type="InterPro" id="IPR002638">
    <property type="entry name" value="Quinolinate_PRibosylTrfase_C"/>
</dbReference>
<accession>G6EYP5</accession>
<keyword evidence="2 4" id="KW-0328">Glycosyltransferase</keyword>
<dbReference type="InterPro" id="IPR027277">
    <property type="entry name" value="NadC/ModD"/>
</dbReference>
<reference evidence="7 8" key="1">
    <citation type="submission" date="2011-10" db="EMBL/GenBank/DDBJ databases">
        <title>Genome Sequence of Commensalibacter intestini A911, isolated from Drosophila gut.</title>
        <authorList>
            <person name="Lee W.-J."/>
            <person name="Kim E.-K."/>
        </authorList>
    </citation>
    <scope>NUCLEOTIDE SEQUENCE [LARGE SCALE GENOMIC DNA]</scope>
    <source>
        <strain evidence="7 8">A911</strain>
    </source>
</reference>
<evidence type="ECO:0000256" key="3">
    <source>
        <dbReference type="ARBA" id="ARBA00022679"/>
    </source>
</evidence>
<dbReference type="PANTHER" id="PTHR32179:SF3">
    <property type="entry name" value="NICOTINATE-NUCLEOTIDE PYROPHOSPHORYLASE [CARBOXYLATING]"/>
    <property type="match status" value="1"/>
</dbReference>
<dbReference type="InterPro" id="IPR036068">
    <property type="entry name" value="Nicotinate_pribotase-like_C"/>
</dbReference>
<dbReference type="GO" id="GO:0004514">
    <property type="term" value="F:nicotinate-nucleotide diphosphorylase (carboxylating) activity"/>
    <property type="evidence" value="ECO:0007669"/>
    <property type="project" value="InterPro"/>
</dbReference>
<organism evidence="7 8">
    <name type="scientific">Commensalibacter intestini A911</name>
    <dbReference type="NCBI Taxonomy" id="1088868"/>
    <lineage>
        <taxon>Bacteria</taxon>
        <taxon>Pseudomonadati</taxon>
        <taxon>Pseudomonadota</taxon>
        <taxon>Alphaproteobacteria</taxon>
        <taxon>Acetobacterales</taxon>
        <taxon>Acetobacteraceae</taxon>
    </lineage>
</organism>
<dbReference type="SUPFAM" id="SSF54675">
    <property type="entry name" value="Nicotinate/Quinolinate PRTase N-terminal domain-like"/>
    <property type="match status" value="1"/>
</dbReference>
<dbReference type="RefSeq" id="WP_008853555.1">
    <property type="nucleotide sequence ID" value="NZ_AGFR01000003.1"/>
</dbReference>
<dbReference type="InterPro" id="IPR013785">
    <property type="entry name" value="Aldolase_TIM"/>
</dbReference>
<dbReference type="Gene3D" id="3.90.1170.20">
    <property type="entry name" value="Quinolinate phosphoribosyl transferase, N-terminal domain"/>
    <property type="match status" value="1"/>
</dbReference>
<evidence type="ECO:0000259" key="6">
    <source>
        <dbReference type="Pfam" id="PF02749"/>
    </source>
</evidence>
<dbReference type="Pfam" id="PF01729">
    <property type="entry name" value="QRPTase_C"/>
    <property type="match status" value="1"/>
</dbReference>
<evidence type="ECO:0000256" key="4">
    <source>
        <dbReference type="PIRNR" id="PIRNR006250"/>
    </source>
</evidence>